<dbReference type="RefSeq" id="WP_353940896.1">
    <property type="nucleotide sequence ID" value="NZ_CP159534.1"/>
</dbReference>
<dbReference type="KEGG" id="stac:ABII15_04150"/>
<dbReference type="EMBL" id="CP159534">
    <property type="protein sequence ID" value="XCJ69211.1"/>
    <property type="molecule type" value="Genomic_DNA"/>
</dbReference>
<proteinExistence type="predicted"/>
<organism evidence="1">
    <name type="scientific">Streptomyces tabacisoli</name>
    <dbReference type="NCBI Taxonomy" id="3156398"/>
    <lineage>
        <taxon>Bacteria</taxon>
        <taxon>Bacillati</taxon>
        <taxon>Actinomycetota</taxon>
        <taxon>Actinomycetes</taxon>
        <taxon>Kitasatosporales</taxon>
        <taxon>Streptomycetaceae</taxon>
        <taxon>Streptomyces</taxon>
    </lineage>
</organism>
<accession>A0AAU8ILY7</accession>
<sequence length="556" mass="60421">MSEHNGAVGARRTHLLFQPDVAALLTEDYAWVTQVDGPQFARILEQMRSTRSEAMAMRALHAFALRRGVQDLVELADGFDARDAVMIMATAALARPVGEAAELAMLQHEMEAGRPSAPITASIVHDVACQRTAFDVAVFVRVVRDQYPQLADRTVAVFGGPDSGRTNLDKALLHTALLDEKCPVQADRLLELTLNVVATHTPGGPEGQGEEIADLAGAFLHLSPHGQILETWAQTQLSAPDARQVDQARKLIARLIARRGAGHDALAAHIGRTAQPRDVVKLCALLTREEDSPAKCELLRRHAAGQPNVQGLAKLVSLWHRDPLLTAGTRELLADIVTVPAGPDDVPRSLDVLAQLCDWLNEEEGGDQTCVALLCHIAAVQVRGRSGAELTELLNRITRNRERTRAAHEVGRQLAVAVMEPGGDRHWFVDCLVVLRESRHAEAVEAACRELSDPSTSQPADALLVADVARLLHAAGLENAAWTLLERFLENEQLVQASDVLCVVRGVLAIPLPDAELLLRATVGRWSDVRHRDEAVGTLRAEGLGPQADWIVKSLR</sequence>
<protein>
    <submittedName>
        <fullName evidence="1">Uncharacterized protein</fullName>
    </submittedName>
</protein>
<gene>
    <name evidence="1" type="ORF">ABII15_04150</name>
</gene>
<evidence type="ECO:0000313" key="1">
    <source>
        <dbReference type="EMBL" id="XCJ69211.1"/>
    </source>
</evidence>
<dbReference type="AlphaFoldDB" id="A0AAU8ILY7"/>
<name>A0AAU8ILY7_9ACTN</name>
<reference evidence="1" key="1">
    <citation type="submission" date="2024-06" db="EMBL/GenBank/DDBJ databases">
        <title>Streptomyces sp. strain HUAS MG91 genome sequences.</title>
        <authorList>
            <person name="Mo P."/>
        </authorList>
    </citation>
    <scope>NUCLEOTIDE SEQUENCE</scope>
    <source>
        <strain evidence="1">HUAS MG91</strain>
    </source>
</reference>